<organism evidence="3 4">
    <name type="scientific">Nocardioides hwasunensis</name>
    <dbReference type="NCBI Taxonomy" id="397258"/>
    <lineage>
        <taxon>Bacteria</taxon>
        <taxon>Bacillati</taxon>
        <taxon>Actinomycetota</taxon>
        <taxon>Actinomycetes</taxon>
        <taxon>Propionibacteriales</taxon>
        <taxon>Nocardioidaceae</taxon>
        <taxon>Nocardioides</taxon>
    </lineage>
</organism>
<feature type="chain" id="PRO_5045992379" description="DUF1795 domain-containing protein" evidence="2">
    <location>
        <begin position="23"/>
        <end position="216"/>
    </location>
</feature>
<gene>
    <name evidence="3" type="ORF">IEZ25_18495</name>
</gene>
<reference evidence="3 4" key="1">
    <citation type="submission" date="2020-09" db="EMBL/GenBank/DDBJ databases">
        <title>novel species in genus Nocardioides.</title>
        <authorList>
            <person name="Zhang G."/>
        </authorList>
    </citation>
    <scope>NUCLEOTIDE SEQUENCE [LARGE SCALE GENOMIC DNA]</scope>
    <source>
        <strain evidence="3 4">19197</strain>
    </source>
</reference>
<evidence type="ECO:0000313" key="3">
    <source>
        <dbReference type="EMBL" id="MBD3916612.1"/>
    </source>
</evidence>
<sequence>MNWRGPAVVVALLAIGAGSGFAASAASRDTAVGSGVPSPVRADGADMPVEAPRPYAQDPDDPALEPGIAMSQATMGSGKFELFFPAPTGWRINDNASSERKWKDPGTSDNTYVMRIGQIDSQGVSIPEAIDLRVARLLDEADDVVIIDRGASSLEYTYRGIANNLRHAFMVWLDLDSSGQADVEIVVHGRERDVAGAEDLIERVSEGMRGATGGPV</sequence>
<dbReference type="EMBL" id="JACXYY010000008">
    <property type="protein sequence ID" value="MBD3916612.1"/>
    <property type="molecule type" value="Genomic_DNA"/>
</dbReference>
<evidence type="ECO:0008006" key="5">
    <source>
        <dbReference type="Google" id="ProtNLM"/>
    </source>
</evidence>
<evidence type="ECO:0000313" key="4">
    <source>
        <dbReference type="Proteomes" id="UP000649289"/>
    </source>
</evidence>
<dbReference type="Proteomes" id="UP000649289">
    <property type="component" value="Unassembled WGS sequence"/>
</dbReference>
<comment type="caution">
    <text evidence="3">The sequence shown here is derived from an EMBL/GenBank/DDBJ whole genome shotgun (WGS) entry which is preliminary data.</text>
</comment>
<feature type="region of interest" description="Disordered" evidence="1">
    <location>
        <begin position="26"/>
        <end position="64"/>
    </location>
</feature>
<name>A0ABR8MP47_9ACTN</name>
<protein>
    <recommendedName>
        <fullName evidence="5">DUF1795 domain-containing protein</fullName>
    </recommendedName>
</protein>
<proteinExistence type="predicted"/>
<evidence type="ECO:0000256" key="2">
    <source>
        <dbReference type="SAM" id="SignalP"/>
    </source>
</evidence>
<keyword evidence="4" id="KW-1185">Reference proteome</keyword>
<keyword evidence="2" id="KW-0732">Signal</keyword>
<feature type="signal peptide" evidence="2">
    <location>
        <begin position="1"/>
        <end position="22"/>
    </location>
</feature>
<accession>A0ABR8MP47</accession>
<dbReference type="RefSeq" id="WP_191201086.1">
    <property type="nucleotide sequence ID" value="NZ_BAAAPA010000001.1"/>
</dbReference>
<evidence type="ECO:0000256" key="1">
    <source>
        <dbReference type="SAM" id="MobiDB-lite"/>
    </source>
</evidence>